<name>A0A6A8M9M7_9FIRM</name>
<dbReference type="CDD" id="cd00487">
    <property type="entry name" value="Pep_deformylase"/>
    <property type="match status" value="1"/>
</dbReference>
<gene>
    <name evidence="3" type="ORF">FYJ66_08725</name>
</gene>
<accession>A0A6A8M9M7</accession>
<dbReference type="PIRSF" id="PIRSF004749">
    <property type="entry name" value="Pep_def"/>
    <property type="match status" value="1"/>
</dbReference>
<evidence type="ECO:0000256" key="2">
    <source>
        <dbReference type="ARBA" id="ARBA00023004"/>
    </source>
</evidence>
<dbReference type="Pfam" id="PF01327">
    <property type="entry name" value="Pep_deformylase"/>
    <property type="match status" value="1"/>
</dbReference>
<dbReference type="SUPFAM" id="SSF56420">
    <property type="entry name" value="Peptide deformylase"/>
    <property type="match status" value="1"/>
</dbReference>
<dbReference type="GO" id="GO:0042586">
    <property type="term" value="F:peptide deformylase activity"/>
    <property type="evidence" value="ECO:0007669"/>
    <property type="project" value="UniProtKB-EC"/>
</dbReference>
<reference evidence="3" key="1">
    <citation type="submission" date="2019-09" db="EMBL/GenBank/DDBJ databases">
        <title>In-depth cultivation of the pig gut microbiome towards novel bacterial diversity and tailored functional studies.</title>
        <authorList>
            <person name="Wylensek D."/>
            <person name="Hitch T.C.A."/>
            <person name="Clavel T."/>
        </authorList>
    </citation>
    <scope>NUCLEOTIDE SEQUENCE</scope>
    <source>
        <strain evidence="3">RF-744-FAT-WT-3</strain>
    </source>
</reference>
<protein>
    <submittedName>
        <fullName evidence="3">Peptide deformylase</fullName>
        <ecNumber evidence="3">3.5.1.88</ecNumber>
    </submittedName>
</protein>
<dbReference type="InterPro" id="IPR023635">
    <property type="entry name" value="Peptide_deformylase"/>
</dbReference>
<keyword evidence="3" id="KW-0378">Hydrolase</keyword>
<dbReference type="NCBIfam" id="NF006670">
    <property type="entry name" value="PRK09218.1"/>
    <property type="match status" value="1"/>
</dbReference>
<comment type="similarity">
    <text evidence="1">Belongs to the polypeptide deformylase family.</text>
</comment>
<evidence type="ECO:0000256" key="1">
    <source>
        <dbReference type="ARBA" id="ARBA00010759"/>
    </source>
</evidence>
<sequence length="136" mass="15485">MIREINHDPLFLNQPSEPATAEDLPVARDLLETLAAHREECVGMAANMIGVRKNIIVVNMGIINMAMLNPVILDKKRPFDTEEGCLFLPGIRPARRYEEITVEYQDMTMAVHRQTFTGWTAQIIQHEIDHLHGILI</sequence>
<dbReference type="EMBL" id="VUNB01000007">
    <property type="protein sequence ID" value="MST69661.1"/>
    <property type="molecule type" value="Genomic_DNA"/>
</dbReference>
<comment type="caution">
    <text evidence="3">The sequence shown here is derived from an EMBL/GenBank/DDBJ whole genome shotgun (WGS) entry which is preliminary data.</text>
</comment>
<organism evidence="3">
    <name type="scientific">Baileyella intestinalis</name>
    <dbReference type="NCBI Taxonomy" id="2606709"/>
    <lineage>
        <taxon>Bacteria</taxon>
        <taxon>Bacillati</taxon>
        <taxon>Bacillota</taxon>
        <taxon>Clostridia</taxon>
        <taxon>Peptostreptococcales</taxon>
        <taxon>Anaerovoracaceae</taxon>
        <taxon>Baileyella</taxon>
    </lineage>
</organism>
<dbReference type="RefSeq" id="WP_154573122.1">
    <property type="nucleotide sequence ID" value="NZ_VUNB01000007.1"/>
</dbReference>
<dbReference type="AlphaFoldDB" id="A0A6A8M9M7"/>
<dbReference type="PANTHER" id="PTHR10458:SF22">
    <property type="entry name" value="PEPTIDE DEFORMYLASE"/>
    <property type="match status" value="1"/>
</dbReference>
<dbReference type="Gene3D" id="3.90.45.10">
    <property type="entry name" value="Peptide deformylase"/>
    <property type="match status" value="1"/>
</dbReference>
<dbReference type="EC" id="3.5.1.88" evidence="3"/>
<dbReference type="PRINTS" id="PR01576">
    <property type="entry name" value="PDEFORMYLASE"/>
</dbReference>
<evidence type="ECO:0000313" key="3">
    <source>
        <dbReference type="EMBL" id="MST69661.1"/>
    </source>
</evidence>
<keyword evidence="2" id="KW-0408">Iron</keyword>
<dbReference type="InterPro" id="IPR036821">
    <property type="entry name" value="Peptide_deformylase_sf"/>
</dbReference>
<dbReference type="PANTHER" id="PTHR10458">
    <property type="entry name" value="PEPTIDE DEFORMYLASE"/>
    <property type="match status" value="1"/>
</dbReference>
<proteinExistence type="inferred from homology"/>